<evidence type="ECO:0000313" key="1">
    <source>
        <dbReference type="EMBL" id="GAI69269.1"/>
    </source>
</evidence>
<proteinExistence type="predicted"/>
<comment type="caution">
    <text evidence="1">The sequence shown here is derived from an EMBL/GenBank/DDBJ whole genome shotgun (WGS) entry which is preliminary data.</text>
</comment>
<reference evidence="1" key="1">
    <citation type="journal article" date="2014" name="Front. Microbiol.">
        <title>High frequency of phylogenetically diverse reductive dehalogenase-homologous genes in deep subseafloor sedimentary metagenomes.</title>
        <authorList>
            <person name="Kawai M."/>
            <person name="Futagami T."/>
            <person name="Toyoda A."/>
            <person name="Takaki Y."/>
            <person name="Nishi S."/>
            <person name="Hori S."/>
            <person name="Arai W."/>
            <person name="Tsubouchi T."/>
            <person name="Morono Y."/>
            <person name="Uchiyama I."/>
            <person name="Ito T."/>
            <person name="Fujiyama A."/>
            <person name="Inagaki F."/>
            <person name="Takami H."/>
        </authorList>
    </citation>
    <scope>NUCLEOTIDE SEQUENCE</scope>
    <source>
        <strain evidence="1">Expedition CK06-06</strain>
    </source>
</reference>
<dbReference type="AlphaFoldDB" id="X1SN79"/>
<feature type="non-terminal residue" evidence="1">
    <location>
        <position position="1"/>
    </location>
</feature>
<gene>
    <name evidence="1" type="ORF">S12H4_00520</name>
</gene>
<accession>X1SN79</accession>
<dbReference type="EMBL" id="BARW01000063">
    <property type="protein sequence ID" value="GAI69269.1"/>
    <property type="molecule type" value="Genomic_DNA"/>
</dbReference>
<sequence length="42" mass="5046">AERFRGWILQYRADPYGWAVLAATERIGIEEFTRLRKEYKQG</sequence>
<protein>
    <submittedName>
        <fullName evidence="1">Uncharacterized protein</fullName>
    </submittedName>
</protein>
<organism evidence="1">
    <name type="scientific">marine sediment metagenome</name>
    <dbReference type="NCBI Taxonomy" id="412755"/>
    <lineage>
        <taxon>unclassified sequences</taxon>
        <taxon>metagenomes</taxon>
        <taxon>ecological metagenomes</taxon>
    </lineage>
</organism>
<name>X1SN79_9ZZZZ</name>